<name>A0A1F7RXY2_9BACT</name>
<dbReference type="EMBL" id="MGDD01000138">
    <property type="protein sequence ID" value="OGL46280.1"/>
    <property type="molecule type" value="Genomic_DNA"/>
</dbReference>
<dbReference type="AlphaFoldDB" id="A0A1F7RXY2"/>
<dbReference type="InterPro" id="IPR001296">
    <property type="entry name" value="Glyco_trans_1"/>
</dbReference>
<dbReference type="Pfam" id="PF00534">
    <property type="entry name" value="Glycos_transf_1"/>
    <property type="match status" value="1"/>
</dbReference>
<dbReference type="CDD" id="cd03801">
    <property type="entry name" value="GT4_PimA-like"/>
    <property type="match status" value="1"/>
</dbReference>
<reference evidence="3 4" key="1">
    <citation type="journal article" date="2016" name="Nat. Commun.">
        <title>Thousands of microbial genomes shed light on interconnected biogeochemical processes in an aquifer system.</title>
        <authorList>
            <person name="Anantharaman K."/>
            <person name="Brown C.T."/>
            <person name="Hug L.A."/>
            <person name="Sharon I."/>
            <person name="Castelle C.J."/>
            <person name="Probst A.J."/>
            <person name="Thomas B.C."/>
            <person name="Singh A."/>
            <person name="Wilkins M.J."/>
            <person name="Karaoz U."/>
            <person name="Brodie E.L."/>
            <person name="Williams K.H."/>
            <person name="Hubbard S.S."/>
            <person name="Banfield J.F."/>
        </authorList>
    </citation>
    <scope>NUCLEOTIDE SEQUENCE [LARGE SCALE GENOMIC DNA]</scope>
</reference>
<evidence type="ECO:0008006" key="5">
    <source>
        <dbReference type="Google" id="ProtNLM"/>
    </source>
</evidence>
<sequence length="368" mass="41000">MVSPALKIIHINTEKGWRGGEAQVYLLLKGQIANGHYPVLACLPESKLFAEIKKTNLCPLIPFSCRNEWNIFSLYRFIKSAKQEKPDIIHTHTGHAVLPGLFLKWKLKKPCLFHSRRVDFPLNIISKHKYLACDSRIIVISEGVCNVLLKCGVPKEKIHIVHSGISTELIDAVCDTGKYRQEFDIPDNVPVVGVVAALTDHKGHKYLIEAFPGILKTFPDTILIIVGTGELDKILYNHAHRLGILSNVRFTGYRKDAKSIINIFDIFTLPSHLEGLGTSLLDAMLRGKPVVATSVGGIPEVVLNAKTGILVPPKNPDELGNAIIELLKNSELRKTMGQEGKKRVLEKFSAEQMVSETQSVYIQKLNHE</sequence>
<dbReference type="GO" id="GO:0016757">
    <property type="term" value="F:glycosyltransferase activity"/>
    <property type="evidence" value="ECO:0007669"/>
    <property type="project" value="InterPro"/>
</dbReference>
<dbReference type="Proteomes" id="UP000179266">
    <property type="component" value="Unassembled WGS sequence"/>
</dbReference>
<feature type="domain" description="Glycosyl transferase family 1" evidence="1">
    <location>
        <begin position="178"/>
        <end position="343"/>
    </location>
</feature>
<protein>
    <recommendedName>
        <fullName evidence="5">Glycosyl transferase family 1</fullName>
    </recommendedName>
</protein>
<dbReference type="InterPro" id="IPR028098">
    <property type="entry name" value="Glyco_trans_4-like_N"/>
</dbReference>
<gene>
    <name evidence="3" type="ORF">A2161_14915</name>
</gene>
<feature type="domain" description="Glycosyltransferase subfamily 4-like N-terminal" evidence="2">
    <location>
        <begin position="18"/>
        <end position="168"/>
    </location>
</feature>
<dbReference type="SUPFAM" id="SSF53756">
    <property type="entry name" value="UDP-Glycosyltransferase/glycogen phosphorylase"/>
    <property type="match status" value="1"/>
</dbReference>
<comment type="caution">
    <text evidence="3">The sequence shown here is derived from an EMBL/GenBank/DDBJ whole genome shotgun (WGS) entry which is preliminary data.</text>
</comment>
<organism evidence="3 4">
    <name type="scientific">Candidatus Schekmanbacteria bacterium RBG_13_48_7</name>
    <dbReference type="NCBI Taxonomy" id="1817878"/>
    <lineage>
        <taxon>Bacteria</taxon>
        <taxon>Candidatus Schekmaniibacteriota</taxon>
    </lineage>
</organism>
<dbReference type="Gene3D" id="3.40.50.2000">
    <property type="entry name" value="Glycogen Phosphorylase B"/>
    <property type="match status" value="2"/>
</dbReference>
<dbReference type="Pfam" id="PF13439">
    <property type="entry name" value="Glyco_transf_4"/>
    <property type="match status" value="1"/>
</dbReference>
<evidence type="ECO:0000259" key="2">
    <source>
        <dbReference type="Pfam" id="PF13439"/>
    </source>
</evidence>
<evidence type="ECO:0000313" key="4">
    <source>
        <dbReference type="Proteomes" id="UP000179266"/>
    </source>
</evidence>
<dbReference type="PANTHER" id="PTHR12526">
    <property type="entry name" value="GLYCOSYLTRANSFERASE"/>
    <property type="match status" value="1"/>
</dbReference>
<proteinExistence type="predicted"/>
<evidence type="ECO:0000313" key="3">
    <source>
        <dbReference type="EMBL" id="OGL46280.1"/>
    </source>
</evidence>
<accession>A0A1F7RXY2</accession>
<evidence type="ECO:0000259" key="1">
    <source>
        <dbReference type="Pfam" id="PF00534"/>
    </source>
</evidence>